<keyword evidence="2" id="KW-1185">Reference proteome</keyword>
<proteinExistence type="predicted"/>
<evidence type="ECO:0000313" key="1">
    <source>
        <dbReference type="EMBL" id="ACV22657.1"/>
    </source>
</evidence>
<accession>C7N6X2</accession>
<dbReference type="SUPFAM" id="SSF109604">
    <property type="entry name" value="HD-domain/PDEase-like"/>
    <property type="match status" value="1"/>
</dbReference>
<dbReference type="EMBL" id="CP001684">
    <property type="protein sequence ID" value="ACV22657.1"/>
    <property type="molecule type" value="Genomic_DNA"/>
</dbReference>
<dbReference type="STRING" id="471855.Shel_16380"/>
<dbReference type="Gene3D" id="1.10.3210.10">
    <property type="entry name" value="Hypothetical protein af1432"/>
    <property type="match status" value="1"/>
</dbReference>
<dbReference type="KEGG" id="shi:Shel_16380"/>
<protein>
    <recommendedName>
        <fullName evidence="3">HD domain-containing protein</fullName>
    </recommendedName>
</protein>
<name>C7N6X2_SLAHD</name>
<organism evidence="1 2">
    <name type="scientific">Slackia heliotrinireducens (strain ATCC 29202 / DSM 20476 / NCTC 11029 / RHS 1)</name>
    <name type="common">Peptococcus heliotrinreducens</name>
    <dbReference type="NCBI Taxonomy" id="471855"/>
    <lineage>
        <taxon>Bacteria</taxon>
        <taxon>Bacillati</taxon>
        <taxon>Actinomycetota</taxon>
        <taxon>Coriobacteriia</taxon>
        <taxon>Eggerthellales</taxon>
        <taxon>Eggerthellaceae</taxon>
        <taxon>Slackia</taxon>
    </lineage>
</organism>
<evidence type="ECO:0008006" key="3">
    <source>
        <dbReference type="Google" id="ProtNLM"/>
    </source>
</evidence>
<sequence length="272" mass="30484">MVDDITLQQAQGLAHYSVTPLHTEDGAVAPHFLKFAEDMGYSWDNLMLDPRFAEIIGKEVATESMANGPLHALAELAPSERARDTFLRWLAFINTDLNPWTTGGSIHFRPHWGRVLMLSQALGELEGLSDTDLEALAAAASFHDSRRADPYLDTGHGARAAKYYKRFCEDTQRGYARATLAGRSIAYDDRVYFAVAWHDREDAEGEEAIRAFFSGRPVSGVDAVRFYRILKDADGLDRVRLGGNDFDPSYLRCSHAPELIGYAQRLYMYLEA</sequence>
<reference evidence="1 2" key="1">
    <citation type="journal article" date="2009" name="Stand. Genomic Sci.">
        <title>Complete genome sequence of Slackia heliotrinireducens type strain (RHS 1).</title>
        <authorList>
            <person name="Pukall R."/>
            <person name="Lapidus A."/>
            <person name="Nolan M."/>
            <person name="Copeland A."/>
            <person name="Glavina Del Rio T."/>
            <person name="Lucas S."/>
            <person name="Chen F."/>
            <person name="Tice H."/>
            <person name="Cheng J.F."/>
            <person name="Chertkov O."/>
            <person name="Bruce D."/>
            <person name="Goodwin L."/>
            <person name="Kuske C."/>
            <person name="Brettin T."/>
            <person name="Detter J.C."/>
            <person name="Han C."/>
            <person name="Pitluck S."/>
            <person name="Pati A."/>
            <person name="Mavrommatis K."/>
            <person name="Ivanova N."/>
            <person name="Ovchinnikova G."/>
            <person name="Chen A."/>
            <person name="Palaniappan K."/>
            <person name="Schneider S."/>
            <person name="Rohde M."/>
            <person name="Chain P."/>
            <person name="D'haeseleer P."/>
            <person name="Goker M."/>
            <person name="Bristow J."/>
            <person name="Eisen J.A."/>
            <person name="Markowitz V."/>
            <person name="Kyrpides N.C."/>
            <person name="Klenk H.P."/>
            <person name="Hugenholtz P."/>
        </authorList>
    </citation>
    <scope>NUCLEOTIDE SEQUENCE [LARGE SCALE GENOMIC DNA]</scope>
    <source>
        <strain evidence="2">ATCC 29202 / DSM 20476 / NCTC 11029 / RHS 1</strain>
    </source>
</reference>
<evidence type="ECO:0000313" key="2">
    <source>
        <dbReference type="Proteomes" id="UP000002026"/>
    </source>
</evidence>
<dbReference type="AlphaFoldDB" id="C7N6X2"/>
<dbReference type="HOGENOM" id="CLU_1022699_0_0_11"/>
<dbReference type="Proteomes" id="UP000002026">
    <property type="component" value="Chromosome"/>
</dbReference>
<gene>
    <name evidence="1" type="ordered locus">Shel_16380</name>
</gene>
<dbReference type="RefSeq" id="WP_012798759.1">
    <property type="nucleotide sequence ID" value="NC_013165.1"/>
</dbReference>